<dbReference type="GO" id="GO:0015344">
    <property type="term" value="F:siderophore uptake transmembrane transporter activity"/>
    <property type="evidence" value="ECO:0007669"/>
    <property type="project" value="TreeGrafter"/>
</dbReference>
<dbReference type="OrthoDB" id="8526434at2"/>
<dbReference type="PROSITE" id="PS52016">
    <property type="entry name" value="TONB_DEPENDENT_REC_3"/>
    <property type="match status" value="1"/>
</dbReference>
<comment type="similarity">
    <text evidence="8">Belongs to the TonB-dependent receptor family.</text>
</comment>
<evidence type="ECO:0000256" key="3">
    <source>
        <dbReference type="ARBA" id="ARBA00022452"/>
    </source>
</evidence>
<dbReference type="Gene3D" id="2.40.170.20">
    <property type="entry name" value="TonB-dependent receptor, beta-barrel domain"/>
    <property type="match status" value="1"/>
</dbReference>
<keyword evidence="11" id="KW-1185">Reference proteome</keyword>
<keyword evidence="6 8" id="KW-0472">Membrane</keyword>
<dbReference type="EMBL" id="AMXE01000002">
    <property type="protein sequence ID" value="ENO90498.1"/>
    <property type="molecule type" value="Genomic_DNA"/>
</dbReference>
<keyword evidence="5" id="KW-0798">TonB box</keyword>
<dbReference type="PANTHER" id="PTHR32552:SF74">
    <property type="entry name" value="HYDROXAMATE SIDEROPHORE RECEPTOR FHUE"/>
    <property type="match status" value="1"/>
</dbReference>
<name>N6Z843_THAL4</name>
<dbReference type="InterPro" id="IPR036942">
    <property type="entry name" value="Beta-barrel_TonB_sf"/>
</dbReference>
<dbReference type="RefSeq" id="WP_004332740.1">
    <property type="nucleotide sequence ID" value="NZ_AMXE01000002.1"/>
</dbReference>
<evidence type="ECO:0000259" key="9">
    <source>
        <dbReference type="Pfam" id="PF00593"/>
    </source>
</evidence>
<keyword evidence="4 8" id="KW-0812">Transmembrane</keyword>
<dbReference type="eggNOG" id="COG4773">
    <property type="taxonomic scope" value="Bacteria"/>
</dbReference>
<dbReference type="InterPro" id="IPR000531">
    <property type="entry name" value="Beta-barrel_TonB"/>
</dbReference>
<accession>N6Z843</accession>
<evidence type="ECO:0000256" key="8">
    <source>
        <dbReference type="PROSITE-ProRule" id="PRU01360"/>
    </source>
</evidence>
<feature type="domain" description="TonB-dependent receptor-like beta-barrel" evidence="9">
    <location>
        <begin position="11"/>
        <end position="133"/>
    </location>
</feature>
<sequence>MRGCWAAAAWKGFDVEVSGEVLPDVQLTAGYTFNSNRNDVTSVRYHSVTPKHLFKLWGNWKPLAGPWSVGGGVTAQSRHYVSGTVNALDTATGEFDGPSQAFAFTQSGYAIWSVRIGYQLHQNASLAVNINNVFDKTYYKHVGNTIGGNWYGEPRNAIVSLRLKY</sequence>
<organism evidence="10 11">
    <name type="scientific">Thauera linaloolentis (strain DSM 12138 / JCM 21573 / CCUG 41526 / CIP 105981 / IAM 15112 / NBRC 102519 / 47Lol)</name>
    <dbReference type="NCBI Taxonomy" id="1123367"/>
    <lineage>
        <taxon>Bacteria</taxon>
        <taxon>Pseudomonadati</taxon>
        <taxon>Pseudomonadota</taxon>
        <taxon>Betaproteobacteria</taxon>
        <taxon>Rhodocyclales</taxon>
        <taxon>Zoogloeaceae</taxon>
        <taxon>Thauera</taxon>
    </lineage>
</organism>
<evidence type="ECO:0000313" key="10">
    <source>
        <dbReference type="EMBL" id="ENO90498.1"/>
    </source>
</evidence>
<dbReference type="SUPFAM" id="SSF56935">
    <property type="entry name" value="Porins"/>
    <property type="match status" value="1"/>
</dbReference>
<evidence type="ECO:0000256" key="5">
    <source>
        <dbReference type="ARBA" id="ARBA00023077"/>
    </source>
</evidence>
<keyword evidence="7 8" id="KW-0998">Cell outer membrane</keyword>
<keyword evidence="3 8" id="KW-1134">Transmembrane beta strand</keyword>
<keyword evidence="2 8" id="KW-0813">Transport</keyword>
<dbReference type="InterPro" id="IPR039426">
    <property type="entry name" value="TonB-dep_rcpt-like"/>
</dbReference>
<dbReference type="PANTHER" id="PTHR32552">
    <property type="entry name" value="FERRICHROME IRON RECEPTOR-RELATED"/>
    <property type="match status" value="1"/>
</dbReference>
<reference evidence="10 11" key="1">
    <citation type="submission" date="2012-09" db="EMBL/GenBank/DDBJ databases">
        <title>Draft Genome Sequences of 6 Strains from Genus Thauera.</title>
        <authorList>
            <person name="Liu B."/>
            <person name="Shapleigh J.P."/>
            <person name="Frostegard A.H."/>
        </authorList>
    </citation>
    <scope>NUCLEOTIDE SEQUENCE [LARGE SCALE GENOMIC DNA]</scope>
    <source>
        <strain evidence="11">47Lol / DSM 12138</strain>
    </source>
</reference>
<comment type="subcellular location">
    <subcellularLocation>
        <location evidence="1 8">Cell outer membrane</location>
        <topology evidence="1 8">Multi-pass membrane protein</topology>
    </subcellularLocation>
</comment>
<evidence type="ECO:0000256" key="2">
    <source>
        <dbReference type="ARBA" id="ARBA00022448"/>
    </source>
</evidence>
<protein>
    <submittedName>
        <fullName evidence="10">Fe(3+)-pyochelin receptor</fullName>
    </submittedName>
</protein>
<evidence type="ECO:0000256" key="4">
    <source>
        <dbReference type="ARBA" id="ARBA00022692"/>
    </source>
</evidence>
<proteinExistence type="inferred from homology"/>
<dbReference type="AlphaFoldDB" id="N6Z843"/>
<keyword evidence="10" id="KW-0675">Receptor</keyword>
<evidence type="ECO:0000313" key="11">
    <source>
        <dbReference type="Proteomes" id="UP000013232"/>
    </source>
</evidence>
<evidence type="ECO:0000256" key="6">
    <source>
        <dbReference type="ARBA" id="ARBA00023136"/>
    </source>
</evidence>
<dbReference type="Proteomes" id="UP000013232">
    <property type="component" value="Unassembled WGS sequence"/>
</dbReference>
<gene>
    <name evidence="10" type="ORF">C666_01300</name>
</gene>
<dbReference type="Pfam" id="PF00593">
    <property type="entry name" value="TonB_dep_Rec_b-barrel"/>
    <property type="match status" value="1"/>
</dbReference>
<evidence type="ECO:0000256" key="1">
    <source>
        <dbReference type="ARBA" id="ARBA00004571"/>
    </source>
</evidence>
<dbReference type="GO" id="GO:0009279">
    <property type="term" value="C:cell outer membrane"/>
    <property type="evidence" value="ECO:0007669"/>
    <property type="project" value="UniProtKB-SubCell"/>
</dbReference>
<comment type="caution">
    <text evidence="10">The sequence shown here is derived from an EMBL/GenBank/DDBJ whole genome shotgun (WGS) entry which is preliminary data.</text>
</comment>
<dbReference type="STRING" id="1123367.GCA_000621305_02422"/>
<evidence type="ECO:0000256" key="7">
    <source>
        <dbReference type="ARBA" id="ARBA00023237"/>
    </source>
</evidence>